<reference evidence="3 4" key="1">
    <citation type="journal article" date="2016" name="Nat. Commun.">
        <title>Thousands of microbial genomes shed light on interconnected biogeochemical processes in an aquifer system.</title>
        <authorList>
            <person name="Anantharaman K."/>
            <person name="Brown C.T."/>
            <person name="Hug L.A."/>
            <person name="Sharon I."/>
            <person name="Castelle C.J."/>
            <person name="Probst A.J."/>
            <person name="Thomas B.C."/>
            <person name="Singh A."/>
            <person name="Wilkins M.J."/>
            <person name="Karaoz U."/>
            <person name="Brodie E.L."/>
            <person name="Williams K.H."/>
            <person name="Hubbard S.S."/>
            <person name="Banfield J.F."/>
        </authorList>
    </citation>
    <scope>NUCLEOTIDE SEQUENCE [LARGE SCALE GENOMIC DNA]</scope>
</reference>
<gene>
    <name evidence="3" type="ORF">A3G54_02405</name>
</gene>
<evidence type="ECO:0000313" key="3">
    <source>
        <dbReference type="EMBL" id="OGF93825.1"/>
    </source>
</evidence>
<evidence type="ECO:0000256" key="2">
    <source>
        <dbReference type="SAM" id="SignalP"/>
    </source>
</evidence>
<evidence type="ECO:0008006" key="5">
    <source>
        <dbReference type="Google" id="ProtNLM"/>
    </source>
</evidence>
<evidence type="ECO:0000313" key="4">
    <source>
        <dbReference type="Proteomes" id="UP000178894"/>
    </source>
</evidence>
<comment type="caution">
    <text evidence="3">The sequence shown here is derived from an EMBL/GenBank/DDBJ whole genome shotgun (WGS) entry which is preliminary data.</text>
</comment>
<keyword evidence="2" id="KW-0732">Signal</keyword>
<feature type="compositionally biased region" description="Low complexity" evidence="1">
    <location>
        <begin position="43"/>
        <end position="61"/>
    </location>
</feature>
<name>A0A1F5Y0W3_9BACT</name>
<feature type="signal peptide" evidence="2">
    <location>
        <begin position="1"/>
        <end position="26"/>
    </location>
</feature>
<feature type="region of interest" description="Disordered" evidence="1">
    <location>
        <begin position="43"/>
        <end position="91"/>
    </location>
</feature>
<feature type="chain" id="PRO_5009522346" description="PE-PGRS family protein" evidence="2">
    <location>
        <begin position="27"/>
        <end position="229"/>
    </location>
</feature>
<dbReference type="EMBL" id="MFIQ01000003">
    <property type="protein sequence ID" value="OGF93825.1"/>
    <property type="molecule type" value="Genomic_DNA"/>
</dbReference>
<evidence type="ECO:0000256" key="1">
    <source>
        <dbReference type="SAM" id="MobiDB-lite"/>
    </source>
</evidence>
<dbReference type="Proteomes" id="UP000178894">
    <property type="component" value="Unassembled WGS sequence"/>
</dbReference>
<dbReference type="STRING" id="1798364.A3G54_02405"/>
<organism evidence="3 4">
    <name type="scientific">Candidatus Giovannonibacteria bacterium RIFCSPLOWO2_12_FULL_44_15</name>
    <dbReference type="NCBI Taxonomy" id="1798364"/>
    <lineage>
        <taxon>Bacteria</taxon>
        <taxon>Candidatus Giovannoniibacteriota</taxon>
    </lineage>
</organism>
<accession>A0A1F5Y0W3</accession>
<feature type="compositionally biased region" description="Gly residues" evidence="1">
    <location>
        <begin position="62"/>
        <end position="75"/>
    </location>
</feature>
<dbReference type="AlphaFoldDB" id="A0A1F5Y0W3"/>
<proteinExistence type="predicted"/>
<sequence length="229" mass="22986">MLKKIVTSTMLVPAMAFGLYATPALAFDWNWFNDDSNVDVTNTNSANVSNDVDVSSSTGGNDADGGSGSTAGDGGDVNYSDDNNSAGNGGNGGNGGDGGVIVTGDAYADALVTNDLNYNRTRVELCGCEEDSEDGDVSVSNDNGASVSNNVDVRAKTGYNVADGGDASECECGAAGDGGDVTYSDDDNSAGDGGDNGDAGWGGLISTGSATSFATVFNTVNTNVTRIRR</sequence>
<protein>
    <recommendedName>
        <fullName evidence="5">PE-PGRS family protein</fullName>
    </recommendedName>
</protein>